<dbReference type="PANTHER" id="PTHR37468">
    <property type="entry name" value="SULFATE TRANSPORTER CYSZ"/>
    <property type="match status" value="1"/>
</dbReference>
<evidence type="ECO:0000313" key="11">
    <source>
        <dbReference type="EMBL" id="MFB9311775.1"/>
    </source>
</evidence>
<keyword evidence="6 10" id="KW-0812">Transmembrane</keyword>
<evidence type="ECO:0000256" key="5">
    <source>
        <dbReference type="ARBA" id="ARBA00022605"/>
    </source>
</evidence>
<feature type="transmembrane region" description="Helical" evidence="10">
    <location>
        <begin position="155"/>
        <end position="174"/>
    </location>
</feature>
<dbReference type="InterPro" id="IPR059112">
    <property type="entry name" value="CysZ/EI24"/>
</dbReference>
<dbReference type="InterPro" id="IPR050480">
    <property type="entry name" value="CysZ-like"/>
</dbReference>
<keyword evidence="2" id="KW-0813">Transport</keyword>
<dbReference type="PANTHER" id="PTHR37468:SF1">
    <property type="entry name" value="SULFATE TRANSPORTER CYSZ"/>
    <property type="match status" value="1"/>
</dbReference>
<reference evidence="11 12" key="1">
    <citation type="submission" date="2024-09" db="EMBL/GenBank/DDBJ databases">
        <authorList>
            <person name="Sun Q."/>
            <person name="Mori K."/>
        </authorList>
    </citation>
    <scope>NUCLEOTIDE SEQUENCE [LARGE SCALE GENOMIC DNA]</scope>
    <source>
        <strain evidence="11 12">JCM 9626</strain>
    </source>
</reference>
<evidence type="ECO:0000313" key="12">
    <source>
        <dbReference type="Proteomes" id="UP001589750"/>
    </source>
</evidence>
<proteinExistence type="predicted"/>
<keyword evidence="7 10" id="KW-1133">Transmembrane helix</keyword>
<evidence type="ECO:0000256" key="3">
    <source>
        <dbReference type="ARBA" id="ARBA00022475"/>
    </source>
</evidence>
<gene>
    <name evidence="11" type="ORF">ACFFRI_01860</name>
</gene>
<organism evidence="11 12">
    <name type="scientific">Nocardioides plantarum</name>
    <dbReference type="NCBI Taxonomy" id="29299"/>
    <lineage>
        <taxon>Bacteria</taxon>
        <taxon>Bacillati</taxon>
        <taxon>Actinomycetota</taxon>
        <taxon>Actinomycetes</taxon>
        <taxon>Propionibacteriales</taxon>
        <taxon>Nocardioidaceae</taxon>
        <taxon>Nocardioides</taxon>
    </lineage>
</organism>
<feature type="transmembrane region" description="Helical" evidence="10">
    <location>
        <begin position="203"/>
        <end position="228"/>
    </location>
</feature>
<evidence type="ECO:0000256" key="4">
    <source>
        <dbReference type="ARBA" id="ARBA00022519"/>
    </source>
</evidence>
<evidence type="ECO:0000256" key="9">
    <source>
        <dbReference type="ARBA" id="ARBA00023136"/>
    </source>
</evidence>
<protein>
    <submittedName>
        <fullName evidence="11">EI24 domain-containing protein</fullName>
    </submittedName>
</protein>
<keyword evidence="12" id="KW-1185">Reference proteome</keyword>
<comment type="caution">
    <text evidence="11">The sequence shown here is derived from an EMBL/GenBank/DDBJ whole genome shotgun (WGS) entry which is preliminary data.</text>
</comment>
<keyword evidence="8" id="KW-0764">Sulfate transport</keyword>
<feature type="transmembrane region" description="Helical" evidence="10">
    <location>
        <begin position="74"/>
        <end position="99"/>
    </location>
</feature>
<keyword evidence="4" id="KW-0997">Cell inner membrane</keyword>
<keyword evidence="3" id="KW-1003">Cell membrane</keyword>
<dbReference type="Proteomes" id="UP001589750">
    <property type="component" value="Unassembled WGS sequence"/>
</dbReference>
<dbReference type="Pfam" id="PF07264">
    <property type="entry name" value="EI24"/>
    <property type="match status" value="1"/>
</dbReference>
<keyword evidence="5" id="KW-0028">Amino-acid biosynthesis</keyword>
<dbReference type="EMBL" id="JBHMDG010000002">
    <property type="protein sequence ID" value="MFB9311775.1"/>
    <property type="molecule type" value="Genomic_DNA"/>
</dbReference>
<evidence type="ECO:0000256" key="10">
    <source>
        <dbReference type="SAM" id="Phobius"/>
    </source>
</evidence>
<evidence type="ECO:0000256" key="8">
    <source>
        <dbReference type="ARBA" id="ARBA00023032"/>
    </source>
</evidence>
<evidence type="ECO:0000256" key="7">
    <source>
        <dbReference type="ARBA" id="ARBA00022989"/>
    </source>
</evidence>
<feature type="transmembrane region" description="Helical" evidence="10">
    <location>
        <begin position="124"/>
        <end position="149"/>
    </location>
</feature>
<keyword evidence="9 10" id="KW-0472">Membrane</keyword>
<dbReference type="RefSeq" id="WP_170215463.1">
    <property type="nucleotide sequence ID" value="NZ_JBHMDG010000002.1"/>
</dbReference>
<evidence type="ECO:0000256" key="6">
    <source>
        <dbReference type="ARBA" id="ARBA00022692"/>
    </source>
</evidence>
<sequence>MSEYAAGAACLGRGWRLLRQRPRLLLLGMVPAFLVWLVLAAAFVALVLHLTDIAGWVTPFADDWAAPVRDATRFFVGIALVVGSVLLWTATFTALTLAVGDPFYERIWRACEDLIGPVKLGDGLGFWPSVIGGIKLAAVGLATSLLVLLSGLIPVVGPVLGIVLGLVLSGRLLARELLGRPLEARGLDRAAQRTLLDPHRRKVLGFGVATQACFFVPLGGVLIMPVAVAGATVLARDVLPDERGPAYAGELRAW</sequence>
<name>A0ABV5K7C6_9ACTN</name>
<accession>A0ABV5K7C6</accession>
<comment type="subcellular location">
    <subcellularLocation>
        <location evidence="1">Membrane</location>
        <topology evidence="1">Multi-pass membrane protein</topology>
    </subcellularLocation>
</comment>
<feature type="transmembrane region" description="Helical" evidence="10">
    <location>
        <begin position="24"/>
        <end position="50"/>
    </location>
</feature>
<evidence type="ECO:0000256" key="1">
    <source>
        <dbReference type="ARBA" id="ARBA00004141"/>
    </source>
</evidence>
<evidence type="ECO:0000256" key="2">
    <source>
        <dbReference type="ARBA" id="ARBA00022448"/>
    </source>
</evidence>